<feature type="compositionally biased region" description="Basic and acidic residues" evidence="1">
    <location>
        <begin position="78"/>
        <end position="100"/>
    </location>
</feature>
<gene>
    <name evidence="3" type="primary">LOC112464390</name>
</gene>
<dbReference type="Proteomes" id="UP000504618">
    <property type="component" value="Unplaced"/>
</dbReference>
<organism evidence="2 3">
    <name type="scientific">Temnothorax curvispinosus</name>
    <dbReference type="NCBI Taxonomy" id="300111"/>
    <lineage>
        <taxon>Eukaryota</taxon>
        <taxon>Metazoa</taxon>
        <taxon>Ecdysozoa</taxon>
        <taxon>Arthropoda</taxon>
        <taxon>Hexapoda</taxon>
        <taxon>Insecta</taxon>
        <taxon>Pterygota</taxon>
        <taxon>Neoptera</taxon>
        <taxon>Endopterygota</taxon>
        <taxon>Hymenoptera</taxon>
        <taxon>Apocrita</taxon>
        <taxon>Aculeata</taxon>
        <taxon>Formicoidea</taxon>
        <taxon>Formicidae</taxon>
        <taxon>Myrmicinae</taxon>
        <taxon>Temnothorax</taxon>
    </lineage>
</organism>
<name>A0A6J1R1X9_9HYME</name>
<feature type="region of interest" description="Disordered" evidence="1">
    <location>
        <begin position="22"/>
        <end position="109"/>
    </location>
</feature>
<feature type="compositionally biased region" description="Polar residues" evidence="1">
    <location>
        <begin position="59"/>
        <end position="77"/>
    </location>
</feature>
<proteinExistence type="predicted"/>
<dbReference type="GeneID" id="112464390"/>
<dbReference type="AlphaFoldDB" id="A0A6J1R1X9"/>
<protein>
    <submittedName>
        <fullName evidence="3">Uncharacterized protein LOC112464390 isoform X2</fullName>
    </submittedName>
</protein>
<keyword evidence="2" id="KW-1185">Reference proteome</keyword>
<dbReference type="RefSeq" id="XP_024887116.1">
    <property type="nucleotide sequence ID" value="XM_025031348.1"/>
</dbReference>
<evidence type="ECO:0000256" key="1">
    <source>
        <dbReference type="SAM" id="MobiDB-lite"/>
    </source>
</evidence>
<evidence type="ECO:0000313" key="3">
    <source>
        <dbReference type="RefSeq" id="XP_024887116.1"/>
    </source>
</evidence>
<evidence type="ECO:0000313" key="2">
    <source>
        <dbReference type="Proteomes" id="UP000504618"/>
    </source>
</evidence>
<accession>A0A6J1R1X9</accession>
<reference evidence="3" key="1">
    <citation type="submission" date="2025-08" db="UniProtKB">
        <authorList>
            <consortium name="RefSeq"/>
        </authorList>
    </citation>
    <scope>IDENTIFICATION</scope>
    <source>
        <tissue evidence="3">Whole body</tissue>
    </source>
</reference>
<sequence>MVTRKRDAPPLMKRENFLRATESAKVRQPAKEAIPGKRENGQLENLTEPLQMEFFRPTGKSTESSGNVKTPISPSSSRNKEKKVAEVQKPVVEERQEEAGSKYVKQKSRANSIQTKHSNYATYYRLEILMLEINCIVFR</sequence>